<reference evidence="2 3" key="1">
    <citation type="journal article" date="2018" name="Nat. Genet.">
        <title>The Rosa genome provides new insights in the design of modern roses.</title>
        <authorList>
            <person name="Bendahmane M."/>
        </authorList>
    </citation>
    <scope>NUCLEOTIDE SEQUENCE [LARGE SCALE GENOMIC DNA]</scope>
    <source>
        <strain evidence="3">cv. Old Blush</strain>
    </source>
</reference>
<proteinExistence type="predicted"/>
<dbReference type="Gramene" id="PRQ47680">
    <property type="protein sequence ID" value="PRQ47680"/>
    <property type="gene ID" value="RchiOBHm_Chr2g0102361"/>
</dbReference>
<dbReference type="PANTHER" id="PTHR48046:SF1">
    <property type="entry name" value="GLYCOSYLTRANSFERASE-RELATED"/>
    <property type="match status" value="1"/>
</dbReference>
<keyword evidence="3" id="KW-1185">Reference proteome</keyword>
<dbReference type="Gene3D" id="3.40.50.2000">
    <property type="entry name" value="Glycogen Phosphorylase B"/>
    <property type="match status" value="1"/>
</dbReference>
<keyword evidence="1 2" id="KW-0328">Glycosyltransferase</keyword>
<dbReference type="PANTHER" id="PTHR48046">
    <property type="entry name" value="UDP-GLYCOSYLTRANSFERASE 72E1"/>
    <property type="match status" value="1"/>
</dbReference>
<comment type="caution">
    <text evidence="2">The sequence shown here is derived from an EMBL/GenBank/DDBJ whole genome shotgun (WGS) entry which is preliminary data.</text>
</comment>
<accession>A0A2P6RMM4</accession>
<keyword evidence="2" id="KW-0808">Transferase</keyword>
<protein>
    <submittedName>
        <fullName evidence="2">Putative anthocyanidin 3-O-glucosyltransferase</fullName>
        <ecNumber evidence="2">2.4.1.115</ecNumber>
    </submittedName>
</protein>
<organism evidence="2 3">
    <name type="scientific">Rosa chinensis</name>
    <name type="common">China rose</name>
    <dbReference type="NCBI Taxonomy" id="74649"/>
    <lineage>
        <taxon>Eukaryota</taxon>
        <taxon>Viridiplantae</taxon>
        <taxon>Streptophyta</taxon>
        <taxon>Embryophyta</taxon>
        <taxon>Tracheophyta</taxon>
        <taxon>Spermatophyta</taxon>
        <taxon>Magnoliopsida</taxon>
        <taxon>eudicotyledons</taxon>
        <taxon>Gunneridae</taxon>
        <taxon>Pentapetalae</taxon>
        <taxon>rosids</taxon>
        <taxon>fabids</taxon>
        <taxon>Rosales</taxon>
        <taxon>Rosaceae</taxon>
        <taxon>Rosoideae</taxon>
        <taxon>Rosoideae incertae sedis</taxon>
        <taxon>Rosa</taxon>
    </lineage>
</organism>
<evidence type="ECO:0000256" key="1">
    <source>
        <dbReference type="ARBA" id="ARBA00022676"/>
    </source>
</evidence>
<evidence type="ECO:0000313" key="3">
    <source>
        <dbReference type="Proteomes" id="UP000238479"/>
    </source>
</evidence>
<dbReference type="GO" id="GO:0047213">
    <property type="term" value="F:anthocyanidin 3-O-glucosyltransferase activity"/>
    <property type="evidence" value="ECO:0007669"/>
    <property type="project" value="UniProtKB-EC"/>
</dbReference>
<dbReference type="Proteomes" id="UP000238479">
    <property type="component" value="Chromosome 2"/>
</dbReference>
<name>A0A2P6RMM4_ROSCH</name>
<dbReference type="EC" id="2.4.1.115" evidence="2"/>
<dbReference type="AlphaFoldDB" id="A0A2P6RMM4"/>
<dbReference type="EMBL" id="PDCK01000040">
    <property type="protein sequence ID" value="PRQ47680.1"/>
    <property type="molecule type" value="Genomic_DNA"/>
</dbReference>
<gene>
    <name evidence="2" type="ORF">RchiOBHm_Chr2g0102361</name>
</gene>
<evidence type="ECO:0000313" key="2">
    <source>
        <dbReference type="EMBL" id="PRQ47680.1"/>
    </source>
</evidence>
<sequence length="97" mass="10501">MESSNHQQHAALLCSPGMGHLIIPLLELGKRLVVHQNFIGTILVVPSNTSKVERLETELLQADAVLETIELPPPDISGVANPDADVVTRIAAMMREV</sequence>